<keyword evidence="3 9" id="KW-0540">Nuclease</keyword>
<name>A0A0P6Y0E6_9CHLR</name>
<dbReference type="SUPFAM" id="SSF143430">
    <property type="entry name" value="TTP0101/SSO1404-like"/>
    <property type="match status" value="1"/>
</dbReference>
<evidence type="ECO:0000256" key="4">
    <source>
        <dbReference type="ARBA" id="ARBA00022723"/>
    </source>
</evidence>
<dbReference type="Proteomes" id="UP000050544">
    <property type="component" value="Unassembled WGS sequence"/>
</dbReference>
<gene>
    <name evidence="9" type="primary">cas2</name>
    <name evidence="11" type="ORF">SE15_09510</name>
</gene>
<dbReference type="RefSeq" id="WP_054521881.1">
    <property type="nucleotide sequence ID" value="NZ_LGKO01000005.1"/>
</dbReference>
<comment type="similarity">
    <text evidence="2 9 10">Belongs to the CRISPR-associated endoribonuclease Cas2 protein family.</text>
</comment>
<dbReference type="OrthoDB" id="9798176at2"/>
<keyword evidence="12" id="KW-1185">Reference proteome</keyword>
<dbReference type="GO" id="GO:0016787">
    <property type="term" value="F:hydrolase activity"/>
    <property type="evidence" value="ECO:0007669"/>
    <property type="project" value="UniProtKB-KW"/>
</dbReference>
<dbReference type="STRING" id="869279.SE15_09510"/>
<keyword evidence="5 9" id="KW-0255">Endonuclease</keyword>
<keyword evidence="6 9" id="KW-0378">Hydrolase</keyword>
<dbReference type="GO" id="GO:0051607">
    <property type="term" value="P:defense response to virus"/>
    <property type="evidence" value="ECO:0007669"/>
    <property type="project" value="UniProtKB-UniRule"/>
</dbReference>
<accession>A0A0P6Y0E6</accession>
<comment type="cofactor">
    <cofactor evidence="1 9">
        <name>Mg(2+)</name>
        <dbReference type="ChEBI" id="CHEBI:18420"/>
    </cofactor>
</comment>
<evidence type="ECO:0000256" key="7">
    <source>
        <dbReference type="ARBA" id="ARBA00022842"/>
    </source>
</evidence>
<dbReference type="CDD" id="cd09725">
    <property type="entry name" value="Cas2_I_II_III"/>
    <property type="match status" value="1"/>
</dbReference>
<evidence type="ECO:0000256" key="1">
    <source>
        <dbReference type="ARBA" id="ARBA00001946"/>
    </source>
</evidence>
<dbReference type="PANTHER" id="PTHR34405:SF3">
    <property type="entry name" value="CRISPR-ASSOCIATED ENDORIBONUCLEASE CAS2 3"/>
    <property type="match status" value="1"/>
</dbReference>
<comment type="caution">
    <text evidence="11">The sequence shown here is derived from an EMBL/GenBank/DDBJ whole genome shotgun (WGS) entry which is preliminary data.</text>
</comment>
<evidence type="ECO:0000256" key="3">
    <source>
        <dbReference type="ARBA" id="ARBA00022722"/>
    </source>
</evidence>
<dbReference type="GO" id="GO:0043571">
    <property type="term" value="P:maintenance of CRISPR repeat elements"/>
    <property type="evidence" value="ECO:0007669"/>
    <property type="project" value="UniProtKB-UniRule"/>
</dbReference>
<dbReference type="InterPro" id="IPR019199">
    <property type="entry name" value="Virulence_VapD/CRISPR_Cas2"/>
</dbReference>
<dbReference type="HAMAP" id="MF_01471">
    <property type="entry name" value="Cas2"/>
    <property type="match status" value="1"/>
</dbReference>
<evidence type="ECO:0000256" key="8">
    <source>
        <dbReference type="ARBA" id="ARBA00023118"/>
    </source>
</evidence>
<dbReference type="GO" id="GO:0046872">
    <property type="term" value="F:metal ion binding"/>
    <property type="evidence" value="ECO:0007669"/>
    <property type="project" value="UniProtKB-UniRule"/>
</dbReference>
<sequence length="96" mass="11185">MSDERAFYVLAYDISDDRRRLKIARLMESLGERVQESVFEAYLTPRELDRLLRRVERLLESQEDSVRVYRLCGACRGMIRTLGRAQLTPPPGVIIV</sequence>
<dbReference type="Gene3D" id="3.30.70.240">
    <property type="match status" value="1"/>
</dbReference>
<comment type="function">
    <text evidence="9">CRISPR (clustered regularly interspaced short palindromic repeat), is an adaptive immune system that provides protection against mobile genetic elements (viruses, transposable elements and conjugative plasmids). CRISPR clusters contain sequences complementary to antecedent mobile elements and target invading nucleic acids. CRISPR clusters are transcribed and processed into CRISPR RNA (crRNA). Functions as a ssRNA-specific endoribonuclease. Involved in the integration of spacer DNA into the CRISPR cassette.</text>
</comment>
<dbReference type="PANTHER" id="PTHR34405">
    <property type="entry name" value="CRISPR-ASSOCIATED ENDORIBONUCLEASE CAS2"/>
    <property type="match status" value="1"/>
</dbReference>
<dbReference type="AlphaFoldDB" id="A0A0P6Y0E6"/>
<proteinExistence type="inferred from homology"/>
<evidence type="ECO:0000313" key="11">
    <source>
        <dbReference type="EMBL" id="KPL82396.1"/>
    </source>
</evidence>
<protein>
    <recommendedName>
        <fullName evidence="9">CRISPR-associated endoribonuclease Cas2</fullName>
        <ecNumber evidence="9">3.1.-.-</ecNumber>
    </recommendedName>
</protein>
<evidence type="ECO:0000256" key="6">
    <source>
        <dbReference type="ARBA" id="ARBA00022801"/>
    </source>
</evidence>
<keyword evidence="7 9" id="KW-0460">Magnesium</keyword>
<evidence type="ECO:0000313" key="12">
    <source>
        <dbReference type="Proteomes" id="UP000050544"/>
    </source>
</evidence>
<feature type="binding site" evidence="9">
    <location>
        <position position="13"/>
    </location>
    <ligand>
        <name>Mg(2+)</name>
        <dbReference type="ChEBI" id="CHEBI:18420"/>
        <note>catalytic</note>
    </ligand>
</feature>
<comment type="subunit">
    <text evidence="9">Homodimer, forms a heterotetramer with a Cas1 homodimer.</text>
</comment>
<keyword evidence="8 9" id="KW-0051">Antiviral defense</keyword>
<organism evidence="11 12">
    <name type="scientific">Thermanaerothrix daxensis</name>
    <dbReference type="NCBI Taxonomy" id="869279"/>
    <lineage>
        <taxon>Bacteria</taxon>
        <taxon>Bacillati</taxon>
        <taxon>Chloroflexota</taxon>
        <taxon>Anaerolineae</taxon>
        <taxon>Anaerolineales</taxon>
        <taxon>Anaerolineaceae</taxon>
        <taxon>Thermanaerothrix</taxon>
    </lineage>
</organism>
<dbReference type="InterPro" id="IPR021127">
    <property type="entry name" value="CRISPR_associated_Cas2"/>
</dbReference>
<dbReference type="PIRSF" id="PIRSF032582">
    <property type="entry name" value="Cas2"/>
    <property type="match status" value="1"/>
</dbReference>
<dbReference type="NCBIfam" id="TIGR01573">
    <property type="entry name" value="cas2"/>
    <property type="match status" value="1"/>
</dbReference>
<dbReference type="EMBL" id="LGKO01000005">
    <property type="protein sequence ID" value="KPL82396.1"/>
    <property type="molecule type" value="Genomic_DNA"/>
</dbReference>
<evidence type="ECO:0000256" key="10">
    <source>
        <dbReference type="PIRNR" id="PIRNR032582"/>
    </source>
</evidence>
<dbReference type="EC" id="3.1.-.-" evidence="9"/>
<keyword evidence="4 9" id="KW-0479">Metal-binding</keyword>
<reference evidence="11 12" key="1">
    <citation type="submission" date="2015-07" db="EMBL/GenBank/DDBJ databases">
        <title>Whole genome sequence of Thermanaerothrix daxensis DSM 23592.</title>
        <authorList>
            <person name="Hemp J."/>
            <person name="Ward L.M."/>
            <person name="Pace L.A."/>
            <person name="Fischer W.W."/>
        </authorList>
    </citation>
    <scope>NUCLEOTIDE SEQUENCE [LARGE SCALE GENOMIC DNA]</scope>
    <source>
        <strain evidence="11 12">GNS-1</strain>
    </source>
</reference>
<evidence type="ECO:0000256" key="2">
    <source>
        <dbReference type="ARBA" id="ARBA00009959"/>
    </source>
</evidence>
<evidence type="ECO:0000256" key="9">
    <source>
        <dbReference type="HAMAP-Rule" id="MF_01471"/>
    </source>
</evidence>
<dbReference type="GO" id="GO:0004521">
    <property type="term" value="F:RNA endonuclease activity"/>
    <property type="evidence" value="ECO:0007669"/>
    <property type="project" value="UniProtKB-UniRule"/>
</dbReference>
<evidence type="ECO:0000256" key="5">
    <source>
        <dbReference type="ARBA" id="ARBA00022759"/>
    </source>
</evidence>
<dbReference type="Pfam" id="PF09827">
    <property type="entry name" value="CRISPR_Cas2"/>
    <property type="match status" value="1"/>
</dbReference>